<dbReference type="CDD" id="cd00156">
    <property type="entry name" value="REC"/>
    <property type="match status" value="1"/>
</dbReference>
<dbReference type="InterPro" id="IPR005467">
    <property type="entry name" value="His_kinase_dom"/>
</dbReference>
<dbReference type="SUPFAM" id="SSF55874">
    <property type="entry name" value="ATPase domain of HSP90 chaperone/DNA topoisomerase II/histidine kinase"/>
    <property type="match status" value="1"/>
</dbReference>
<evidence type="ECO:0000256" key="4">
    <source>
        <dbReference type="PROSITE-ProRule" id="PRU00169"/>
    </source>
</evidence>
<dbReference type="PROSITE" id="PS50110">
    <property type="entry name" value="RESPONSE_REGULATORY"/>
    <property type="match status" value="1"/>
</dbReference>
<evidence type="ECO:0000256" key="2">
    <source>
        <dbReference type="ARBA" id="ARBA00012438"/>
    </source>
</evidence>
<organism evidence="8 9">
    <name type="scientific">Caulobacter ginsengisoli</name>
    <dbReference type="NCBI Taxonomy" id="400775"/>
    <lineage>
        <taxon>Bacteria</taxon>
        <taxon>Pseudomonadati</taxon>
        <taxon>Pseudomonadota</taxon>
        <taxon>Alphaproteobacteria</taxon>
        <taxon>Caulobacterales</taxon>
        <taxon>Caulobacteraceae</taxon>
        <taxon>Caulobacter</taxon>
    </lineage>
</organism>
<evidence type="ECO:0000256" key="1">
    <source>
        <dbReference type="ARBA" id="ARBA00000085"/>
    </source>
</evidence>
<feature type="domain" description="Histidine kinase" evidence="6">
    <location>
        <begin position="341"/>
        <end position="571"/>
    </location>
</feature>
<dbReference type="PANTHER" id="PTHR43065:SF42">
    <property type="entry name" value="TWO-COMPONENT SENSOR PPRA"/>
    <property type="match status" value="1"/>
</dbReference>
<dbReference type="SUPFAM" id="SSF52172">
    <property type="entry name" value="CheY-like"/>
    <property type="match status" value="1"/>
</dbReference>
<feature type="transmembrane region" description="Helical" evidence="5">
    <location>
        <begin position="36"/>
        <end position="56"/>
    </location>
</feature>
<keyword evidence="8" id="KW-0808">Transferase</keyword>
<dbReference type="InterPro" id="IPR036097">
    <property type="entry name" value="HisK_dim/P_sf"/>
</dbReference>
<evidence type="ECO:0000259" key="7">
    <source>
        <dbReference type="PROSITE" id="PS50110"/>
    </source>
</evidence>
<evidence type="ECO:0000313" key="9">
    <source>
        <dbReference type="Proteomes" id="UP001228905"/>
    </source>
</evidence>
<dbReference type="Pfam" id="PF00072">
    <property type="entry name" value="Response_reg"/>
    <property type="match status" value="1"/>
</dbReference>
<dbReference type="InterPro" id="IPR001789">
    <property type="entry name" value="Sig_transdc_resp-reg_receiver"/>
</dbReference>
<feature type="transmembrane region" description="Helical" evidence="5">
    <location>
        <begin position="63"/>
        <end position="83"/>
    </location>
</feature>
<keyword evidence="5" id="KW-0472">Membrane</keyword>
<gene>
    <name evidence="8" type="ORF">QO010_000147</name>
</gene>
<dbReference type="Proteomes" id="UP001228905">
    <property type="component" value="Unassembled WGS sequence"/>
</dbReference>
<dbReference type="InterPro" id="IPR003594">
    <property type="entry name" value="HATPase_dom"/>
</dbReference>
<dbReference type="Pfam" id="PF02518">
    <property type="entry name" value="HATPase_c"/>
    <property type="match status" value="1"/>
</dbReference>
<dbReference type="Gene3D" id="3.30.450.20">
    <property type="entry name" value="PAS domain"/>
    <property type="match status" value="1"/>
</dbReference>
<dbReference type="SMART" id="SM00448">
    <property type="entry name" value="REC"/>
    <property type="match status" value="1"/>
</dbReference>
<dbReference type="PANTHER" id="PTHR43065">
    <property type="entry name" value="SENSOR HISTIDINE KINASE"/>
    <property type="match status" value="1"/>
</dbReference>
<dbReference type="InterPro" id="IPR036890">
    <property type="entry name" value="HATPase_C_sf"/>
</dbReference>
<accession>A0ABU0IK69</accession>
<keyword evidence="5" id="KW-0812">Transmembrane</keyword>
<comment type="caution">
    <text evidence="8">The sequence shown here is derived from an EMBL/GenBank/DDBJ whole genome shotgun (WGS) entry which is preliminary data.</text>
</comment>
<dbReference type="Gene3D" id="1.10.287.130">
    <property type="match status" value="1"/>
</dbReference>
<evidence type="ECO:0000256" key="3">
    <source>
        <dbReference type="ARBA" id="ARBA00022553"/>
    </source>
</evidence>
<evidence type="ECO:0000256" key="5">
    <source>
        <dbReference type="SAM" id="Phobius"/>
    </source>
</evidence>
<dbReference type="EMBL" id="JAUSVS010000001">
    <property type="protein sequence ID" value="MDQ0462399.1"/>
    <property type="molecule type" value="Genomic_DNA"/>
</dbReference>
<dbReference type="Pfam" id="PF00512">
    <property type="entry name" value="HisKA"/>
    <property type="match status" value="1"/>
</dbReference>
<keyword evidence="8" id="KW-0418">Kinase</keyword>
<sequence>MRDSLDLKTEATQIMADTPTLGAPPAAPPKGRFDPLVMLAGIFLALAFALAAVPAFKAGPDKLAGLLLLMGLGAVAVLVLVAFRGGRDVAVEDEDGVDLVIQALGEPAAVVGADGRLQGGNAAWVEATGDLKRLPRHGPAASSLFQALQSARRGQTGQASLKALGRDHAASVAPLGEGRYLIRLADSAAEPLRLTGEAPAALQTAPLRVVPTGPAVLDAYAAASPFGAALLDGEEVFSARIVEANPALAGMVGGSAVVGQTFGDLISRASHIDAALGVSEGRAGPFEVRLAHDPTRVAHLYLARTDGRLVAFLVDVTAQKQIELQLAQAQKMQAIGQLAGGVAHDFNNLLTAIQVLLDELLQRHPLGDPSYEGLNEIRQTATRAADLVRKLLTFSRKSTVQREVLDLGELITGFEVLLRRLLREDVKMVTDYGRDLPTVRVDKGQIETAVMNLAVNARDAMRDAKVGGTVKIRTARLTYAEAKDLGYAGLAMGDMALIEVSDDGPGIAPNVVGKIFEPFFTTKAVGEGTGLGLATVWGIVKQSDGWIHVQSEVAPNEGHGAAFRIFLPVHVRSANDAPAPAATPLRPAARDLSGVGRILFVEDEPTVRKVAARLLRARGYDVIEACDGEAALLLAEEYAGKIDLMISDVIMPGIDGPTLLKKARGYLGEAPVMFISGYAEAEFSDLLEGETGVTFLPKPLDIKMLAERVKEQLAA</sequence>
<comment type="catalytic activity">
    <reaction evidence="1">
        <text>ATP + protein L-histidine = ADP + protein N-phospho-L-histidine.</text>
        <dbReference type="EC" id="2.7.13.3"/>
    </reaction>
</comment>
<dbReference type="InterPro" id="IPR011006">
    <property type="entry name" value="CheY-like_superfamily"/>
</dbReference>
<dbReference type="PROSITE" id="PS50109">
    <property type="entry name" value="HIS_KIN"/>
    <property type="match status" value="1"/>
</dbReference>
<dbReference type="SMART" id="SM00388">
    <property type="entry name" value="HisKA"/>
    <property type="match status" value="1"/>
</dbReference>
<reference evidence="8 9" key="1">
    <citation type="submission" date="2023-07" db="EMBL/GenBank/DDBJ databases">
        <title>Genomic Encyclopedia of Type Strains, Phase IV (KMG-IV): sequencing the most valuable type-strain genomes for metagenomic binning, comparative biology and taxonomic classification.</title>
        <authorList>
            <person name="Goeker M."/>
        </authorList>
    </citation>
    <scope>NUCLEOTIDE SEQUENCE [LARGE SCALE GENOMIC DNA]</scope>
    <source>
        <strain evidence="8 9">DSM 18695</strain>
    </source>
</reference>
<keyword evidence="3 4" id="KW-0597">Phosphoprotein</keyword>
<dbReference type="CDD" id="cd00082">
    <property type="entry name" value="HisKA"/>
    <property type="match status" value="1"/>
</dbReference>
<dbReference type="GO" id="GO:0004673">
    <property type="term" value="F:protein histidine kinase activity"/>
    <property type="evidence" value="ECO:0007669"/>
    <property type="project" value="UniProtKB-EC"/>
</dbReference>
<feature type="domain" description="Response regulatory" evidence="7">
    <location>
        <begin position="597"/>
        <end position="713"/>
    </location>
</feature>
<dbReference type="Gene3D" id="3.30.565.10">
    <property type="entry name" value="Histidine kinase-like ATPase, C-terminal domain"/>
    <property type="match status" value="1"/>
</dbReference>
<evidence type="ECO:0000313" key="8">
    <source>
        <dbReference type="EMBL" id="MDQ0462399.1"/>
    </source>
</evidence>
<dbReference type="InterPro" id="IPR003661">
    <property type="entry name" value="HisK_dim/P_dom"/>
</dbReference>
<feature type="modified residue" description="4-aspartylphosphate" evidence="4">
    <location>
        <position position="648"/>
    </location>
</feature>
<protein>
    <recommendedName>
        <fullName evidence="2">histidine kinase</fullName>
        <ecNumber evidence="2">2.7.13.3</ecNumber>
    </recommendedName>
</protein>
<keyword evidence="9" id="KW-1185">Reference proteome</keyword>
<dbReference type="PRINTS" id="PR00344">
    <property type="entry name" value="BCTRLSENSOR"/>
</dbReference>
<dbReference type="SMART" id="SM00387">
    <property type="entry name" value="HATPase_c"/>
    <property type="match status" value="1"/>
</dbReference>
<dbReference type="Gene3D" id="3.40.50.2300">
    <property type="match status" value="1"/>
</dbReference>
<proteinExistence type="predicted"/>
<keyword evidence="5" id="KW-1133">Transmembrane helix</keyword>
<dbReference type="SUPFAM" id="SSF47384">
    <property type="entry name" value="Homodimeric domain of signal transducing histidine kinase"/>
    <property type="match status" value="1"/>
</dbReference>
<name>A0ABU0IK69_9CAUL</name>
<dbReference type="EC" id="2.7.13.3" evidence="2"/>
<evidence type="ECO:0000259" key="6">
    <source>
        <dbReference type="PROSITE" id="PS50109"/>
    </source>
</evidence>
<dbReference type="NCBIfam" id="NF046026">
    <property type="entry name" value="HisKinCckACaul"/>
    <property type="match status" value="1"/>
</dbReference>
<dbReference type="InterPro" id="IPR004358">
    <property type="entry name" value="Sig_transdc_His_kin-like_C"/>
</dbReference>